<evidence type="ECO:0000313" key="3">
    <source>
        <dbReference type="Proteomes" id="UP001602245"/>
    </source>
</evidence>
<keyword evidence="1" id="KW-1133">Transmembrane helix</keyword>
<protein>
    <submittedName>
        <fullName evidence="2">Uncharacterized protein</fullName>
    </submittedName>
</protein>
<dbReference type="RefSeq" id="WP_020513928.1">
    <property type="nucleotide sequence ID" value="NZ_JBIAZU010000012.1"/>
</dbReference>
<feature type="transmembrane region" description="Helical" evidence="1">
    <location>
        <begin position="122"/>
        <end position="144"/>
    </location>
</feature>
<proteinExistence type="predicted"/>
<comment type="caution">
    <text evidence="2">The sequence shown here is derived from an EMBL/GenBank/DDBJ whole genome shotgun (WGS) entry which is preliminary data.</text>
</comment>
<name>A0ABW6WX67_9ACTN</name>
<organism evidence="2 3">
    <name type="scientific">Paractinoplanes globisporus</name>
    <dbReference type="NCBI Taxonomy" id="113565"/>
    <lineage>
        <taxon>Bacteria</taxon>
        <taxon>Bacillati</taxon>
        <taxon>Actinomycetota</taxon>
        <taxon>Actinomycetes</taxon>
        <taxon>Micromonosporales</taxon>
        <taxon>Micromonosporaceae</taxon>
        <taxon>Paractinoplanes</taxon>
    </lineage>
</organism>
<feature type="transmembrane region" description="Helical" evidence="1">
    <location>
        <begin position="62"/>
        <end position="82"/>
    </location>
</feature>
<feature type="transmembrane region" description="Helical" evidence="1">
    <location>
        <begin position="21"/>
        <end position="47"/>
    </location>
</feature>
<accession>A0ABW6WX67</accession>
<reference evidence="2 3" key="1">
    <citation type="submission" date="2024-10" db="EMBL/GenBank/DDBJ databases">
        <title>The Natural Products Discovery Center: Release of the First 8490 Sequenced Strains for Exploring Actinobacteria Biosynthetic Diversity.</title>
        <authorList>
            <person name="Kalkreuter E."/>
            <person name="Kautsar S.A."/>
            <person name="Yang D."/>
            <person name="Bader C.D."/>
            <person name="Teijaro C.N."/>
            <person name="Fluegel L."/>
            <person name="Davis C.M."/>
            <person name="Simpson J.R."/>
            <person name="Lauterbach L."/>
            <person name="Steele A.D."/>
            <person name="Gui C."/>
            <person name="Meng S."/>
            <person name="Li G."/>
            <person name="Viehrig K."/>
            <person name="Ye F."/>
            <person name="Su P."/>
            <person name="Kiefer A.F."/>
            <person name="Nichols A."/>
            <person name="Cepeda A.J."/>
            <person name="Yan W."/>
            <person name="Fan B."/>
            <person name="Jiang Y."/>
            <person name="Adhikari A."/>
            <person name="Zheng C.-J."/>
            <person name="Schuster L."/>
            <person name="Cowan T.M."/>
            <person name="Smanski M.J."/>
            <person name="Chevrette M.G."/>
            <person name="De Carvalho L.P.S."/>
            <person name="Shen B."/>
        </authorList>
    </citation>
    <scope>NUCLEOTIDE SEQUENCE [LARGE SCALE GENOMIC DNA]</scope>
    <source>
        <strain evidence="2 3">NPDC000087</strain>
    </source>
</reference>
<gene>
    <name evidence="2" type="ORF">ACFY35_49795</name>
</gene>
<feature type="transmembrane region" description="Helical" evidence="1">
    <location>
        <begin position="94"/>
        <end position="116"/>
    </location>
</feature>
<evidence type="ECO:0000313" key="2">
    <source>
        <dbReference type="EMBL" id="MFF5297578.1"/>
    </source>
</evidence>
<evidence type="ECO:0000256" key="1">
    <source>
        <dbReference type="SAM" id="Phobius"/>
    </source>
</evidence>
<keyword evidence="1" id="KW-0472">Membrane</keyword>
<keyword evidence="1" id="KW-0812">Transmembrane</keyword>
<dbReference type="EMBL" id="JBIAZU010000012">
    <property type="protein sequence ID" value="MFF5297578.1"/>
    <property type="molecule type" value="Genomic_DNA"/>
</dbReference>
<dbReference type="Proteomes" id="UP001602245">
    <property type="component" value="Unassembled WGS sequence"/>
</dbReference>
<keyword evidence="3" id="KW-1185">Reference proteome</keyword>
<sequence>MVDIEAGEFTRPRRFDVVTAACVVLTVDAALFLLIAVVGVPFLLYIFADDDTGTWQRMWPLISWWLVATALGAASALATVRVTGGGGGAGVRRLGAAAATATAVGVGVLISVTFDGSLFDRALFLAVAGALFVIANVAAALVLISPASAADEDIEIETMESGYEDDEVDDVDQAEFDEPAEPVMAKDTVELARTGPGRAASSAARRRLRRQAAMRTMAGVRMTRRPRR</sequence>